<evidence type="ECO:0000313" key="1">
    <source>
        <dbReference type="EMBL" id="EIY96451.1"/>
    </source>
</evidence>
<sequence length="62" mass="7474">MSKSQNSIHRVCLLLDTLFFQGFYKFFYLWSNYIDIIIPNNSIKLLPLHFIKSYLKSMRNIV</sequence>
<proteinExistence type="predicted"/>
<accession>A0A0E2B1N3</accession>
<dbReference type="HOGENOM" id="CLU_2894527_0_0_10"/>
<comment type="caution">
    <text evidence="1">The sequence shown here is derived from an EMBL/GenBank/DDBJ whole genome shotgun (WGS) entry which is preliminary data.</text>
</comment>
<name>A0A0E2B1N3_BACFG</name>
<protein>
    <submittedName>
        <fullName evidence="1">Uncharacterized protein</fullName>
    </submittedName>
</protein>
<dbReference type="AlphaFoldDB" id="A0A0E2B1N3"/>
<dbReference type="Proteomes" id="UP000003879">
    <property type="component" value="Unassembled WGS sequence"/>
</dbReference>
<organism evidence="1 2">
    <name type="scientific">Bacteroides fragilis CL07T12C05</name>
    <dbReference type="NCBI Taxonomy" id="997883"/>
    <lineage>
        <taxon>Bacteria</taxon>
        <taxon>Pseudomonadati</taxon>
        <taxon>Bacteroidota</taxon>
        <taxon>Bacteroidia</taxon>
        <taxon>Bacteroidales</taxon>
        <taxon>Bacteroidaceae</taxon>
        <taxon>Bacteroides</taxon>
    </lineage>
</organism>
<gene>
    <name evidence="1" type="ORF">HMPREF1056_02339</name>
</gene>
<reference evidence="1 2" key="1">
    <citation type="submission" date="2012-02" db="EMBL/GenBank/DDBJ databases">
        <title>The Genome Sequence of Bacteroides fragilis CL07T12C05.</title>
        <authorList>
            <consortium name="The Broad Institute Genome Sequencing Platform"/>
            <person name="Earl A."/>
            <person name="Ward D."/>
            <person name="Feldgarden M."/>
            <person name="Gevers D."/>
            <person name="Zitomersky N.L."/>
            <person name="Coyne M.J."/>
            <person name="Comstock L.E."/>
            <person name="Young S.K."/>
            <person name="Zeng Q."/>
            <person name="Gargeya S."/>
            <person name="Fitzgerald M."/>
            <person name="Haas B."/>
            <person name="Abouelleil A."/>
            <person name="Alvarado L."/>
            <person name="Arachchi H.M."/>
            <person name="Berlin A."/>
            <person name="Chapman S.B."/>
            <person name="Gearin G."/>
            <person name="Goldberg J."/>
            <person name="Griggs A."/>
            <person name="Gujja S."/>
            <person name="Hansen M."/>
            <person name="Heiman D."/>
            <person name="Howarth C."/>
            <person name="Larimer J."/>
            <person name="Lui A."/>
            <person name="MacDonald P.J.P."/>
            <person name="McCowen C."/>
            <person name="Montmayeur A."/>
            <person name="Murphy C."/>
            <person name="Neiman D."/>
            <person name="Pearson M."/>
            <person name="Priest M."/>
            <person name="Roberts A."/>
            <person name="Saif S."/>
            <person name="Shea T."/>
            <person name="Sisk P."/>
            <person name="Stolte C."/>
            <person name="Sykes S."/>
            <person name="Wortman J."/>
            <person name="Nusbaum C."/>
            <person name="Birren B."/>
        </authorList>
    </citation>
    <scope>NUCLEOTIDE SEQUENCE [LARGE SCALE GENOMIC DNA]</scope>
    <source>
        <strain evidence="1 2">CL07T12C05</strain>
    </source>
</reference>
<dbReference type="EMBL" id="AGXN01000012">
    <property type="protein sequence ID" value="EIY96451.1"/>
    <property type="molecule type" value="Genomic_DNA"/>
</dbReference>
<evidence type="ECO:0000313" key="2">
    <source>
        <dbReference type="Proteomes" id="UP000003879"/>
    </source>
</evidence>